<dbReference type="EMBL" id="NHOA01000113">
    <property type="protein sequence ID" value="PHQ38187.1"/>
    <property type="molecule type" value="Genomic_DNA"/>
</dbReference>
<evidence type="ECO:0000313" key="1">
    <source>
        <dbReference type="EMBL" id="PHQ38187.1"/>
    </source>
</evidence>
<gene>
    <name evidence="1" type="ORF">DJ69_12560</name>
</gene>
<evidence type="ECO:0000313" key="2">
    <source>
        <dbReference type="Proteomes" id="UP000222824"/>
    </source>
</evidence>
<proteinExistence type="predicted"/>
<keyword evidence="2" id="KW-1185">Reference proteome</keyword>
<dbReference type="Proteomes" id="UP000222824">
    <property type="component" value="Unassembled WGS sequence"/>
</dbReference>
<feature type="non-terminal residue" evidence="1">
    <location>
        <position position="1"/>
    </location>
</feature>
<organism evidence="1 2">
    <name type="scientific">Halorubrum persicum</name>
    <dbReference type="NCBI Taxonomy" id="1383844"/>
    <lineage>
        <taxon>Archaea</taxon>
        <taxon>Methanobacteriati</taxon>
        <taxon>Methanobacteriota</taxon>
        <taxon>Stenosarchaea group</taxon>
        <taxon>Halobacteria</taxon>
        <taxon>Halobacteriales</taxon>
        <taxon>Haloferacaceae</taxon>
        <taxon>Halorubrum</taxon>
    </lineage>
</organism>
<protein>
    <submittedName>
        <fullName evidence="1">Uncharacterized protein</fullName>
    </submittedName>
</protein>
<comment type="caution">
    <text evidence="1">The sequence shown here is derived from an EMBL/GenBank/DDBJ whole genome shotgun (WGS) entry which is preliminary data.</text>
</comment>
<name>A0A2G1WGR8_9EURY</name>
<dbReference type="AlphaFoldDB" id="A0A2G1WGR8"/>
<sequence>SEPVEAHLYDLFEYHDDLVGSSHYASNGILFMTYYFDQFEEDGQAQISDASDTKRPELLADLATDVDEYTQLANKIADDCDAVAPDIPTDWEDRALSEVTTAGYQPNHKHGVAINIKPLAEKDIVPEVVEDRVL</sequence>
<accession>A0A2G1WGR8</accession>
<reference evidence="1 2" key="1">
    <citation type="journal article" date="2014" name="Front. Microbiol.">
        <title>Population and genomic analysis of the genus Halorubrum.</title>
        <authorList>
            <person name="Fullmer M.S."/>
            <person name="Soucy S.M."/>
            <person name="Swithers K.S."/>
            <person name="Makkay A.M."/>
            <person name="Wheeler R."/>
            <person name="Ventosa A."/>
            <person name="Gogarten J.P."/>
            <person name="Papke R.T."/>
        </authorList>
    </citation>
    <scope>NUCLEOTIDE SEQUENCE [LARGE SCALE GENOMIC DNA]</scope>
    <source>
        <strain evidence="1 2">C49</strain>
    </source>
</reference>